<accession>A0ACC3N2L1</accession>
<evidence type="ECO:0000313" key="2">
    <source>
        <dbReference type="Proteomes" id="UP001281147"/>
    </source>
</evidence>
<dbReference type="EMBL" id="JAUTXU010000097">
    <property type="protein sequence ID" value="KAK3708880.1"/>
    <property type="molecule type" value="Genomic_DNA"/>
</dbReference>
<organism evidence="1 2">
    <name type="scientific">Vermiconidia calcicola</name>
    <dbReference type="NCBI Taxonomy" id="1690605"/>
    <lineage>
        <taxon>Eukaryota</taxon>
        <taxon>Fungi</taxon>
        <taxon>Dikarya</taxon>
        <taxon>Ascomycota</taxon>
        <taxon>Pezizomycotina</taxon>
        <taxon>Dothideomycetes</taxon>
        <taxon>Dothideomycetidae</taxon>
        <taxon>Mycosphaerellales</taxon>
        <taxon>Extremaceae</taxon>
        <taxon>Vermiconidia</taxon>
    </lineage>
</organism>
<comment type="caution">
    <text evidence="1">The sequence shown here is derived from an EMBL/GenBank/DDBJ whole genome shotgun (WGS) entry which is preliminary data.</text>
</comment>
<keyword evidence="2" id="KW-1185">Reference proteome</keyword>
<gene>
    <name evidence="1" type="ORF">LTR37_011210</name>
</gene>
<protein>
    <submittedName>
        <fullName evidence="1">Uncharacterized protein</fullName>
    </submittedName>
</protein>
<reference evidence="1" key="1">
    <citation type="submission" date="2023-07" db="EMBL/GenBank/DDBJ databases">
        <title>Black Yeasts Isolated from many extreme environments.</title>
        <authorList>
            <person name="Coleine C."/>
            <person name="Stajich J.E."/>
            <person name="Selbmann L."/>
        </authorList>
    </citation>
    <scope>NUCLEOTIDE SEQUENCE</scope>
    <source>
        <strain evidence="1">CCFEE 5714</strain>
    </source>
</reference>
<evidence type="ECO:0000313" key="1">
    <source>
        <dbReference type="EMBL" id="KAK3708880.1"/>
    </source>
</evidence>
<dbReference type="Proteomes" id="UP001281147">
    <property type="component" value="Unassembled WGS sequence"/>
</dbReference>
<sequence length="525" mass="59657">MTTFDLPTGFLHTHDVWRIFLSFVSLYIAYVVASAIYNAFFSPLSKFPGPKLWSISKIPRTLVMVSGNEGQGYANLHHKYGPIVRTGPRELSFAGGAQAFKDVYGFRKHGRPTPHKDPMFYGASLNKAPSVILADDAGHSRQRKILSHAFSDKALKEQEPLLKRWSQLLRTKLSERADGHSGTDMVKFYNCTTFDIMGDLTFSEGLDMLQGGEYNPWVKTIFASIKNGTMFRSLRGQNAFLKYIMDNVVFKSKAVRKMAWEHNKYTVDRVDRRLELEPEHEDLWAKILTKDNEDGGLSLEEHYSNASLFMIAGTETTATALSGTTYYLLRNPDCMEKLTKEIRRAFSDFDDVTLEGLARLKYTQAVLQEGLRMYPPVPIGQFCISDTSCSTANTEVALPRVTPKEGAVICDQHIPGDVSIGVNHFATYRQPDHFKNAYEFHPERWLGDPEYKDDDLDALEPFSVGPRNCLGKNLAWHEMRMLLITVLLHFDLKLSEESKNWSNQKIYTLWEKVPLMCTFTPVAEA</sequence>
<name>A0ACC3N2L1_9PEZI</name>
<proteinExistence type="predicted"/>